<feature type="transmembrane region" description="Helical" evidence="1">
    <location>
        <begin position="327"/>
        <end position="346"/>
    </location>
</feature>
<evidence type="ECO:0000313" key="2">
    <source>
        <dbReference type="EMBL" id="MCC4309281.1"/>
    </source>
</evidence>
<dbReference type="AlphaFoldDB" id="A0A9Q3UNM4"/>
<protein>
    <recommendedName>
        <fullName evidence="4">Quinol:cytochrome c oxidoreductase quinone-binding subunit 2</fullName>
    </recommendedName>
</protein>
<sequence length="353" mass="39023">MSTPGRWPTLAVAGLGLCALAPLFGVDAFLRAWLVAALAGLALPLGALPVLMTHNLTGGRWGEPARPVLKATAATLPWTLLLFVPLLLLAPRLLVWSGDLSGLPETVAHKRFYLNLPFFYGRFALYALAWLLLAARLGVWRGERRPTGASAGGLVLWALTVTFFAVDWIMSLEPAWYSDILGLIVIGTLLSMALTVPLLTPGLYSDRDPALESARRDLVHLWLTAILFWVFVAFSQYLIIWSGDLPHEIRWYLHRGHGGWQWLAAAMMVLCGALPFVALLPPHWKRRGRPLAILAALVLLGHVLELVWLVLPAYYPEQWTPGWRTPLALATVAALLVWRIGARLPADPREAMR</sequence>
<accession>A0A9Q3UNM4</accession>
<keyword evidence="1" id="KW-1133">Transmembrane helix</keyword>
<reference evidence="2" key="1">
    <citation type="submission" date="2021-10" db="EMBL/GenBank/DDBJ databases">
        <title>The diversity and Nitrogen Metabolism of Culturable Nitrate-Utilizing Bacteria Within the Oxygen Minimum Zone of the Changjiang (Yangtze River)Estuary.</title>
        <authorList>
            <person name="Zhang D."/>
            <person name="Zheng J."/>
            <person name="Liu S."/>
            <person name="He W."/>
        </authorList>
    </citation>
    <scope>NUCLEOTIDE SEQUENCE</scope>
    <source>
        <strain evidence="2">FXH-223</strain>
    </source>
</reference>
<feature type="transmembrane region" description="Helical" evidence="1">
    <location>
        <begin position="176"/>
        <end position="199"/>
    </location>
</feature>
<evidence type="ECO:0000313" key="3">
    <source>
        <dbReference type="Proteomes" id="UP001108027"/>
    </source>
</evidence>
<keyword evidence="3" id="KW-1185">Reference proteome</keyword>
<dbReference type="EMBL" id="JAJGNA010000014">
    <property type="protein sequence ID" value="MCC4309281.1"/>
    <property type="molecule type" value="Genomic_DNA"/>
</dbReference>
<dbReference type="PANTHER" id="PTHR43044:SF1">
    <property type="entry name" value="QUINOL:CYTOCHROME C OXIDOREDUCTASE QUINONE-BINDING SUBUNIT 2"/>
    <property type="match status" value="1"/>
</dbReference>
<feature type="transmembrane region" description="Helical" evidence="1">
    <location>
        <begin position="151"/>
        <end position="170"/>
    </location>
</feature>
<dbReference type="RefSeq" id="WP_228234162.1">
    <property type="nucleotide sequence ID" value="NZ_JAJGNA010000014.1"/>
</dbReference>
<keyword evidence="1" id="KW-0812">Transmembrane</keyword>
<evidence type="ECO:0000256" key="1">
    <source>
        <dbReference type="SAM" id="Phobius"/>
    </source>
</evidence>
<name>A0A9Q3UNM4_9GAMM</name>
<feature type="transmembrane region" description="Helical" evidence="1">
    <location>
        <begin position="260"/>
        <end position="280"/>
    </location>
</feature>
<evidence type="ECO:0008006" key="4">
    <source>
        <dbReference type="Google" id="ProtNLM"/>
    </source>
</evidence>
<organism evidence="2 3">
    <name type="scientific">Alloalcanivorax marinus</name>
    <dbReference type="NCBI Taxonomy" id="1177169"/>
    <lineage>
        <taxon>Bacteria</taxon>
        <taxon>Pseudomonadati</taxon>
        <taxon>Pseudomonadota</taxon>
        <taxon>Gammaproteobacteria</taxon>
        <taxon>Oceanospirillales</taxon>
        <taxon>Alcanivoracaceae</taxon>
        <taxon>Alloalcanivorax</taxon>
    </lineage>
</organism>
<feature type="transmembrane region" description="Helical" evidence="1">
    <location>
        <begin position="219"/>
        <end position="240"/>
    </location>
</feature>
<feature type="transmembrane region" description="Helical" evidence="1">
    <location>
        <begin position="35"/>
        <end position="56"/>
    </location>
</feature>
<keyword evidence="1" id="KW-0472">Membrane</keyword>
<gene>
    <name evidence="2" type="ORF">LL252_11930</name>
</gene>
<dbReference type="PANTHER" id="PTHR43044">
    <property type="match status" value="1"/>
</dbReference>
<dbReference type="Proteomes" id="UP001108027">
    <property type="component" value="Unassembled WGS sequence"/>
</dbReference>
<comment type="caution">
    <text evidence="2">The sequence shown here is derived from an EMBL/GenBank/DDBJ whole genome shotgun (WGS) entry which is preliminary data.</text>
</comment>
<feature type="transmembrane region" description="Helical" evidence="1">
    <location>
        <begin position="119"/>
        <end position="139"/>
    </location>
</feature>
<feature type="transmembrane region" description="Helical" evidence="1">
    <location>
        <begin position="292"/>
        <end position="315"/>
    </location>
</feature>
<feature type="transmembrane region" description="Helical" evidence="1">
    <location>
        <begin position="68"/>
        <end position="90"/>
    </location>
</feature>
<proteinExistence type="predicted"/>